<keyword evidence="7 10" id="KW-0443">Lipid metabolism</keyword>
<dbReference type="GO" id="GO:0009922">
    <property type="term" value="F:fatty acid elongase activity"/>
    <property type="evidence" value="ECO:0007669"/>
    <property type="project" value="UniProtKB-EC"/>
</dbReference>
<keyword evidence="2 10" id="KW-0444">Lipid biosynthesis</keyword>
<evidence type="ECO:0000256" key="2">
    <source>
        <dbReference type="ARBA" id="ARBA00022516"/>
    </source>
</evidence>
<feature type="transmembrane region" description="Helical" evidence="10">
    <location>
        <begin position="149"/>
        <end position="166"/>
    </location>
</feature>
<keyword evidence="12" id="KW-1185">Reference proteome</keyword>
<feature type="transmembrane region" description="Helical" evidence="10">
    <location>
        <begin position="172"/>
        <end position="191"/>
    </location>
</feature>
<evidence type="ECO:0000256" key="7">
    <source>
        <dbReference type="ARBA" id="ARBA00023098"/>
    </source>
</evidence>
<evidence type="ECO:0000256" key="6">
    <source>
        <dbReference type="ARBA" id="ARBA00022989"/>
    </source>
</evidence>
<dbReference type="GO" id="GO:0034626">
    <property type="term" value="P:fatty acid elongation, polyunsaturated fatty acid"/>
    <property type="evidence" value="ECO:0007669"/>
    <property type="project" value="TreeGrafter"/>
</dbReference>
<sequence length="267" mass="31822">MDLSRFPGLHNLTAEPKVLEHFPPLMVDHHHVFIVITFYLVAVKVFGPWLMNDRKPLELKKPIMVYNIFQILMNTHLFYLYSLIMGRRVVDFWGNVCHPATIDNSYDPKIQSIILEANYYYYLNKILDLLDTIFFTLRKKQSQITFLHLFHHTTMVFSTWLTIIHIRDEVSVIFAGLNSAVHIVMYVYYFLSSLGPDMQKYLWWKKYITSLQIGQFLIALSVLIKMKLINCKNNNQWFWLLWTCNLGVFLALFLNFYVKSYIKKKQM</sequence>
<evidence type="ECO:0000256" key="3">
    <source>
        <dbReference type="ARBA" id="ARBA00022679"/>
    </source>
</evidence>
<keyword evidence="4 10" id="KW-0812">Transmembrane</keyword>
<keyword evidence="3 10" id="KW-0808">Transferase</keyword>
<proteinExistence type="inferred from homology"/>
<comment type="similarity">
    <text evidence="10">Belongs to the ELO family.</text>
</comment>
<evidence type="ECO:0000256" key="9">
    <source>
        <dbReference type="ARBA" id="ARBA00023160"/>
    </source>
</evidence>
<evidence type="ECO:0000256" key="1">
    <source>
        <dbReference type="ARBA" id="ARBA00004141"/>
    </source>
</evidence>
<dbReference type="EC" id="2.3.1.199" evidence="10"/>
<dbReference type="OrthoDB" id="434092at2759"/>
<protein>
    <recommendedName>
        <fullName evidence="10">Elongation of very long chain fatty acids protein</fullName>
        <ecNumber evidence="10">2.3.1.199</ecNumber>
    </recommendedName>
    <alternativeName>
        <fullName evidence="10">Very-long-chain 3-oxoacyl-CoA synthase</fullName>
    </alternativeName>
</protein>
<dbReference type="EMBL" id="OV725081">
    <property type="protein sequence ID" value="CAH1402800.1"/>
    <property type="molecule type" value="Genomic_DNA"/>
</dbReference>
<dbReference type="InterPro" id="IPR002076">
    <property type="entry name" value="ELO_fam"/>
</dbReference>
<keyword evidence="5 10" id="KW-0276">Fatty acid metabolism</keyword>
<accession>A0A9P0HIZ8</accession>
<gene>
    <name evidence="11" type="ORF">NEZAVI_LOCUS11538</name>
</gene>
<feature type="transmembrane region" description="Helical" evidence="10">
    <location>
        <begin position="203"/>
        <end position="224"/>
    </location>
</feature>
<organism evidence="11 12">
    <name type="scientific">Nezara viridula</name>
    <name type="common">Southern green stink bug</name>
    <name type="synonym">Cimex viridulus</name>
    <dbReference type="NCBI Taxonomy" id="85310"/>
    <lineage>
        <taxon>Eukaryota</taxon>
        <taxon>Metazoa</taxon>
        <taxon>Ecdysozoa</taxon>
        <taxon>Arthropoda</taxon>
        <taxon>Hexapoda</taxon>
        <taxon>Insecta</taxon>
        <taxon>Pterygota</taxon>
        <taxon>Neoptera</taxon>
        <taxon>Paraneoptera</taxon>
        <taxon>Hemiptera</taxon>
        <taxon>Heteroptera</taxon>
        <taxon>Panheteroptera</taxon>
        <taxon>Pentatomomorpha</taxon>
        <taxon>Pentatomoidea</taxon>
        <taxon>Pentatomidae</taxon>
        <taxon>Pentatominae</taxon>
        <taxon>Nezara</taxon>
    </lineage>
</organism>
<feature type="transmembrane region" description="Helical" evidence="10">
    <location>
        <begin position="236"/>
        <end position="258"/>
    </location>
</feature>
<dbReference type="GO" id="GO:0019367">
    <property type="term" value="P:fatty acid elongation, saturated fatty acid"/>
    <property type="evidence" value="ECO:0007669"/>
    <property type="project" value="TreeGrafter"/>
</dbReference>
<evidence type="ECO:0000313" key="11">
    <source>
        <dbReference type="EMBL" id="CAH1402800.1"/>
    </source>
</evidence>
<dbReference type="Pfam" id="PF01151">
    <property type="entry name" value="ELO"/>
    <property type="match status" value="1"/>
</dbReference>
<dbReference type="GO" id="GO:0005789">
    <property type="term" value="C:endoplasmic reticulum membrane"/>
    <property type="evidence" value="ECO:0007669"/>
    <property type="project" value="TreeGrafter"/>
</dbReference>
<dbReference type="PANTHER" id="PTHR11157:SF69">
    <property type="entry name" value="ELONGATION OF VERY LONG CHAIN FATTY ACIDS PROTEIN 7"/>
    <property type="match status" value="1"/>
</dbReference>
<evidence type="ECO:0000256" key="10">
    <source>
        <dbReference type="RuleBase" id="RU361115"/>
    </source>
</evidence>
<comment type="subcellular location">
    <subcellularLocation>
        <location evidence="1">Membrane</location>
        <topology evidence="1">Multi-pass membrane protein</topology>
    </subcellularLocation>
</comment>
<dbReference type="AlphaFoldDB" id="A0A9P0HIZ8"/>
<name>A0A9P0HIZ8_NEZVI</name>
<evidence type="ECO:0000256" key="5">
    <source>
        <dbReference type="ARBA" id="ARBA00022832"/>
    </source>
</evidence>
<feature type="transmembrane region" description="Helical" evidence="10">
    <location>
        <begin position="63"/>
        <end position="84"/>
    </location>
</feature>
<evidence type="ECO:0000313" key="12">
    <source>
        <dbReference type="Proteomes" id="UP001152798"/>
    </source>
</evidence>
<dbReference type="GO" id="GO:0034625">
    <property type="term" value="P:fatty acid elongation, monounsaturated fatty acid"/>
    <property type="evidence" value="ECO:0007669"/>
    <property type="project" value="TreeGrafter"/>
</dbReference>
<dbReference type="GO" id="GO:0030148">
    <property type="term" value="P:sphingolipid biosynthetic process"/>
    <property type="evidence" value="ECO:0007669"/>
    <property type="project" value="TreeGrafter"/>
</dbReference>
<dbReference type="Proteomes" id="UP001152798">
    <property type="component" value="Chromosome 5"/>
</dbReference>
<feature type="transmembrane region" description="Helical" evidence="10">
    <location>
        <begin position="32"/>
        <end position="51"/>
    </location>
</feature>
<comment type="catalytic activity">
    <reaction evidence="10">
        <text>a very-long-chain acyl-CoA + malonyl-CoA + H(+) = a very-long-chain 3-oxoacyl-CoA + CO2 + CoA</text>
        <dbReference type="Rhea" id="RHEA:32727"/>
        <dbReference type="ChEBI" id="CHEBI:15378"/>
        <dbReference type="ChEBI" id="CHEBI:16526"/>
        <dbReference type="ChEBI" id="CHEBI:57287"/>
        <dbReference type="ChEBI" id="CHEBI:57384"/>
        <dbReference type="ChEBI" id="CHEBI:90725"/>
        <dbReference type="ChEBI" id="CHEBI:90736"/>
        <dbReference type="EC" id="2.3.1.199"/>
    </reaction>
</comment>
<reference evidence="11" key="1">
    <citation type="submission" date="2022-01" db="EMBL/GenBank/DDBJ databases">
        <authorList>
            <person name="King R."/>
        </authorList>
    </citation>
    <scope>NUCLEOTIDE SEQUENCE</scope>
</reference>
<evidence type="ECO:0000256" key="4">
    <source>
        <dbReference type="ARBA" id="ARBA00022692"/>
    </source>
</evidence>
<dbReference type="PANTHER" id="PTHR11157">
    <property type="entry name" value="FATTY ACID ACYL TRANSFERASE-RELATED"/>
    <property type="match status" value="1"/>
</dbReference>
<keyword evidence="6 10" id="KW-1133">Transmembrane helix</keyword>
<keyword evidence="9 10" id="KW-0275">Fatty acid biosynthesis</keyword>
<evidence type="ECO:0000256" key="8">
    <source>
        <dbReference type="ARBA" id="ARBA00023136"/>
    </source>
</evidence>
<keyword evidence="8 10" id="KW-0472">Membrane</keyword>
<dbReference type="GO" id="GO:0042761">
    <property type="term" value="P:very long-chain fatty acid biosynthetic process"/>
    <property type="evidence" value="ECO:0007669"/>
    <property type="project" value="TreeGrafter"/>
</dbReference>